<reference evidence="2 3" key="1">
    <citation type="journal article" date="2019" name="Nat. Ecol. Evol.">
        <title>Megaphylogeny resolves global patterns of mushroom evolution.</title>
        <authorList>
            <person name="Varga T."/>
            <person name="Krizsan K."/>
            <person name="Foldi C."/>
            <person name="Dima B."/>
            <person name="Sanchez-Garcia M."/>
            <person name="Sanchez-Ramirez S."/>
            <person name="Szollosi G.J."/>
            <person name="Szarkandi J.G."/>
            <person name="Papp V."/>
            <person name="Albert L."/>
            <person name="Andreopoulos W."/>
            <person name="Angelini C."/>
            <person name="Antonin V."/>
            <person name="Barry K.W."/>
            <person name="Bougher N.L."/>
            <person name="Buchanan P."/>
            <person name="Buyck B."/>
            <person name="Bense V."/>
            <person name="Catcheside P."/>
            <person name="Chovatia M."/>
            <person name="Cooper J."/>
            <person name="Damon W."/>
            <person name="Desjardin D."/>
            <person name="Finy P."/>
            <person name="Geml J."/>
            <person name="Haridas S."/>
            <person name="Hughes K."/>
            <person name="Justo A."/>
            <person name="Karasinski D."/>
            <person name="Kautmanova I."/>
            <person name="Kiss B."/>
            <person name="Kocsube S."/>
            <person name="Kotiranta H."/>
            <person name="LaButti K.M."/>
            <person name="Lechner B.E."/>
            <person name="Liimatainen K."/>
            <person name="Lipzen A."/>
            <person name="Lukacs Z."/>
            <person name="Mihaltcheva S."/>
            <person name="Morgado L.N."/>
            <person name="Niskanen T."/>
            <person name="Noordeloos M.E."/>
            <person name="Ohm R.A."/>
            <person name="Ortiz-Santana B."/>
            <person name="Ovrebo C."/>
            <person name="Racz N."/>
            <person name="Riley R."/>
            <person name="Savchenko A."/>
            <person name="Shiryaev A."/>
            <person name="Soop K."/>
            <person name="Spirin V."/>
            <person name="Szebenyi C."/>
            <person name="Tomsovsky M."/>
            <person name="Tulloss R.E."/>
            <person name="Uehling J."/>
            <person name="Grigoriev I.V."/>
            <person name="Vagvolgyi C."/>
            <person name="Papp T."/>
            <person name="Martin F.M."/>
            <person name="Miettinen O."/>
            <person name="Hibbett D.S."/>
            <person name="Nagy L.G."/>
        </authorList>
    </citation>
    <scope>NUCLEOTIDE SEQUENCE [LARGE SCALE GENOMIC DNA]</scope>
    <source>
        <strain evidence="2 3">CBS 121175</strain>
    </source>
</reference>
<dbReference type="STRING" id="230819.A0A5C3KNX9"/>
<protein>
    <submittedName>
        <fullName evidence="2">Uncharacterized protein</fullName>
    </submittedName>
</protein>
<evidence type="ECO:0000256" key="1">
    <source>
        <dbReference type="SAM" id="Phobius"/>
    </source>
</evidence>
<gene>
    <name evidence="2" type="ORF">FA15DRAFT_671767</name>
</gene>
<dbReference type="EMBL" id="ML210246">
    <property type="protein sequence ID" value="TFK22221.1"/>
    <property type="molecule type" value="Genomic_DNA"/>
</dbReference>
<keyword evidence="1" id="KW-1133">Transmembrane helix</keyword>
<sequence length="528" mass="60858">MAPQTALFDRLSTRTSGNGRLRGLFGRTRSRKIVLLACLSTAVLLLLYLGTYRDPLSGWSLGTMSFGILRGAGRLRSVCSPEEYAAGNWLYRPYHTRPGPLTKTYDTNSTILEEGDDDPFTENPAILRNMTKSQDIFNFTRFDGCASSREYFWHLAADSHKQFDRFPGPTEWEWVPGGRCKSPSGLRDWNREDVVKEFAEGGGWLLVGDSVTENHFFSLSCLLYPHVIGFPDYNKLTGMYDRSWAQHLYLNPDSPILKDINLPSGFNLSSTPLVTFRRVDLLWSKSELETMHKELHPEFYDTTSSEGFSLFGEERTWSIPPKEYLDIFYKPLPEGNYATMVVSTAGHWTTNLFRGYHLDEKNKKHDGPPIGYDALIGFYNEVMSRWAEDVQHRLTIEKSNDVSHAQRLGRIWSTKDSAGNRRRDKKVLVRAYLPGHEDCHKKRSPCEEIQPFQWNFWNWPIIWKFNEVFKNLLSVRSEHPDVIYLPIDRPGRLRPDAHSTGDCLHIMSGAGVLEGWSHYIWHFITREI</sequence>
<feature type="transmembrane region" description="Helical" evidence="1">
    <location>
        <begin position="33"/>
        <end position="51"/>
    </location>
</feature>
<organism evidence="2 3">
    <name type="scientific">Coprinopsis marcescibilis</name>
    <name type="common">Agaric fungus</name>
    <name type="synonym">Psathyrella marcescibilis</name>
    <dbReference type="NCBI Taxonomy" id="230819"/>
    <lineage>
        <taxon>Eukaryota</taxon>
        <taxon>Fungi</taxon>
        <taxon>Dikarya</taxon>
        <taxon>Basidiomycota</taxon>
        <taxon>Agaricomycotina</taxon>
        <taxon>Agaricomycetes</taxon>
        <taxon>Agaricomycetidae</taxon>
        <taxon>Agaricales</taxon>
        <taxon>Agaricineae</taxon>
        <taxon>Psathyrellaceae</taxon>
        <taxon>Coprinopsis</taxon>
    </lineage>
</organism>
<dbReference type="Proteomes" id="UP000307440">
    <property type="component" value="Unassembled WGS sequence"/>
</dbReference>
<proteinExistence type="predicted"/>
<dbReference type="OrthoDB" id="630188at2759"/>
<keyword evidence="3" id="KW-1185">Reference proteome</keyword>
<keyword evidence="1" id="KW-0812">Transmembrane</keyword>
<dbReference type="AlphaFoldDB" id="A0A5C3KNX9"/>
<accession>A0A5C3KNX9</accession>
<name>A0A5C3KNX9_COPMA</name>
<keyword evidence="1" id="KW-0472">Membrane</keyword>
<evidence type="ECO:0000313" key="3">
    <source>
        <dbReference type="Proteomes" id="UP000307440"/>
    </source>
</evidence>
<evidence type="ECO:0000313" key="2">
    <source>
        <dbReference type="EMBL" id="TFK22221.1"/>
    </source>
</evidence>